<feature type="region of interest" description="Disordered" evidence="1">
    <location>
        <begin position="273"/>
        <end position="389"/>
    </location>
</feature>
<feature type="compositionally biased region" description="Basic and acidic residues" evidence="1">
    <location>
        <begin position="291"/>
        <end position="301"/>
    </location>
</feature>
<dbReference type="EMBL" id="BQNB010015977">
    <property type="protein sequence ID" value="GJT46343.1"/>
    <property type="molecule type" value="Genomic_DNA"/>
</dbReference>
<feature type="compositionally biased region" description="Acidic residues" evidence="1">
    <location>
        <begin position="51"/>
        <end position="77"/>
    </location>
</feature>
<feature type="region of interest" description="Disordered" evidence="1">
    <location>
        <begin position="34"/>
        <end position="121"/>
    </location>
</feature>
<accession>A0ABQ5E691</accession>
<dbReference type="Proteomes" id="UP001151760">
    <property type="component" value="Unassembled WGS sequence"/>
</dbReference>
<organism evidence="2 3">
    <name type="scientific">Tanacetum coccineum</name>
    <dbReference type="NCBI Taxonomy" id="301880"/>
    <lineage>
        <taxon>Eukaryota</taxon>
        <taxon>Viridiplantae</taxon>
        <taxon>Streptophyta</taxon>
        <taxon>Embryophyta</taxon>
        <taxon>Tracheophyta</taxon>
        <taxon>Spermatophyta</taxon>
        <taxon>Magnoliopsida</taxon>
        <taxon>eudicotyledons</taxon>
        <taxon>Gunneridae</taxon>
        <taxon>Pentapetalae</taxon>
        <taxon>asterids</taxon>
        <taxon>campanulids</taxon>
        <taxon>Asterales</taxon>
        <taxon>Asteraceae</taxon>
        <taxon>Asteroideae</taxon>
        <taxon>Anthemideae</taxon>
        <taxon>Anthemidinae</taxon>
        <taxon>Tanacetum</taxon>
    </lineage>
</organism>
<comment type="caution">
    <text evidence="2">The sequence shown here is derived from an EMBL/GenBank/DDBJ whole genome shotgun (WGS) entry which is preliminary data.</text>
</comment>
<feature type="compositionally biased region" description="Basic and acidic residues" evidence="1">
    <location>
        <begin position="78"/>
        <end position="89"/>
    </location>
</feature>
<feature type="compositionally biased region" description="Low complexity" evidence="1">
    <location>
        <begin position="332"/>
        <end position="341"/>
    </location>
</feature>
<reference evidence="2" key="2">
    <citation type="submission" date="2022-01" db="EMBL/GenBank/DDBJ databases">
        <authorList>
            <person name="Yamashiro T."/>
            <person name="Shiraishi A."/>
            <person name="Satake H."/>
            <person name="Nakayama K."/>
        </authorList>
    </citation>
    <scope>NUCLEOTIDE SEQUENCE</scope>
</reference>
<feature type="compositionally biased region" description="Basic and acidic residues" evidence="1">
    <location>
        <begin position="351"/>
        <end position="361"/>
    </location>
</feature>
<feature type="compositionally biased region" description="Basic and acidic residues" evidence="1">
    <location>
        <begin position="316"/>
        <end position="331"/>
    </location>
</feature>
<keyword evidence="3" id="KW-1185">Reference proteome</keyword>
<feature type="compositionally biased region" description="Acidic residues" evidence="1">
    <location>
        <begin position="100"/>
        <end position="120"/>
    </location>
</feature>
<sequence length="389" mass="43973">MLNEDILISTTYKTYYAYASGAKEPKKARMFKKLASPKLKTVPVSPKEPTDSDDNDDNDDDDGNDDDGDHDDNDDDSDHERTESDRDENPNLNQSYEEHEKEEEEYVNEFNDEEDDDDYAKEETKEEIYDAEELYRDVNVNLRKEDVEITDVDQGGADQHNVSQDSGFEQVEEDARATLTAVHDTQKTEDRYIDNKQRESIQQAIKSHTAKCREEALADRREYIDLIITSVRAIIKEEVKTQLPQILLQAFLEFATPVIEQNVTESLEVAVLAKSSSQPKSTYEAAASLSESRENKDKDQDPSAGLDRGTKRRKSSKDTESSRGPKSKESKSTSTSKGTSRSQHKSSGKSTHAEEQSHTVDDLGVCQNQKFDMGNNDEQPDDETVSKSD</sequence>
<reference evidence="2" key="1">
    <citation type="journal article" date="2022" name="Int. J. Mol. Sci.">
        <title>Draft Genome of Tanacetum Coccineum: Genomic Comparison of Closely Related Tanacetum-Family Plants.</title>
        <authorList>
            <person name="Yamashiro T."/>
            <person name="Shiraishi A."/>
            <person name="Nakayama K."/>
            <person name="Satake H."/>
        </authorList>
    </citation>
    <scope>NUCLEOTIDE SEQUENCE</scope>
</reference>
<name>A0ABQ5E691_9ASTR</name>
<evidence type="ECO:0000313" key="2">
    <source>
        <dbReference type="EMBL" id="GJT46343.1"/>
    </source>
</evidence>
<gene>
    <name evidence="2" type="ORF">Tco_0955058</name>
</gene>
<evidence type="ECO:0000256" key="1">
    <source>
        <dbReference type="SAM" id="MobiDB-lite"/>
    </source>
</evidence>
<evidence type="ECO:0000313" key="3">
    <source>
        <dbReference type="Proteomes" id="UP001151760"/>
    </source>
</evidence>
<proteinExistence type="predicted"/>
<protein>
    <submittedName>
        <fullName evidence="2">Uncharacterized protein</fullName>
    </submittedName>
</protein>